<accession>A0A0A8ZCM5</accession>
<reference evidence="1" key="1">
    <citation type="submission" date="2014-09" db="EMBL/GenBank/DDBJ databases">
        <authorList>
            <person name="Magalhaes I.L.F."/>
            <person name="Oliveira U."/>
            <person name="Santos F.R."/>
            <person name="Vidigal T.H.D.A."/>
            <person name="Brescovit A.D."/>
            <person name="Santos A.J."/>
        </authorList>
    </citation>
    <scope>NUCLEOTIDE SEQUENCE</scope>
    <source>
        <tissue evidence="1">Shoot tissue taken approximately 20 cm above the soil surface</tissue>
    </source>
</reference>
<name>A0A0A8ZCM5_ARUDO</name>
<dbReference type="EMBL" id="GBRH01265308">
    <property type="protein sequence ID" value="JAD32587.1"/>
    <property type="molecule type" value="Transcribed_RNA"/>
</dbReference>
<organism evidence="1">
    <name type="scientific">Arundo donax</name>
    <name type="common">Giant reed</name>
    <name type="synonym">Donax arundinaceus</name>
    <dbReference type="NCBI Taxonomy" id="35708"/>
    <lineage>
        <taxon>Eukaryota</taxon>
        <taxon>Viridiplantae</taxon>
        <taxon>Streptophyta</taxon>
        <taxon>Embryophyta</taxon>
        <taxon>Tracheophyta</taxon>
        <taxon>Spermatophyta</taxon>
        <taxon>Magnoliopsida</taxon>
        <taxon>Liliopsida</taxon>
        <taxon>Poales</taxon>
        <taxon>Poaceae</taxon>
        <taxon>PACMAD clade</taxon>
        <taxon>Arundinoideae</taxon>
        <taxon>Arundineae</taxon>
        <taxon>Arundo</taxon>
    </lineage>
</organism>
<protein>
    <submittedName>
        <fullName evidence="1">Uncharacterized protein</fullName>
    </submittedName>
</protein>
<proteinExistence type="predicted"/>
<evidence type="ECO:0000313" key="1">
    <source>
        <dbReference type="EMBL" id="JAD32587.1"/>
    </source>
</evidence>
<dbReference type="AlphaFoldDB" id="A0A0A8ZCM5"/>
<sequence length="45" mass="5550">MNRSHHLYLSLPLLMKYFTTVTYEIEVWPYLLEQCFHYGTNRVKL</sequence>
<reference evidence="1" key="2">
    <citation type="journal article" date="2015" name="Data Brief">
        <title>Shoot transcriptome of the giant reed, Arundo donax.</title>
        <authorList>
            <person name="Barrero R.A."/>
            <person name="Guerrero F.D."/>
            <person name="Moolhuijzen P."/>
            <person name="Goolsby J.A."/>
            <person name="Tidwell J."/>
            <person name="Bellgard S.E."/>
            <person name="Bellgard M.I."/>
        </authorList>
    </citation>
    <scope>NUCLEOTIDE SEQUENCE</scope>
    <source>
        <tissue evidence="1">Shoot tissue taken approximately 20 cm above the soil surface</tissue>
    </source>
</reference>